<dbReference type="NCBIfam" id="NF003652">
    <property type="entry name" value="PRK05286.2-5"/>
    <property type="match status" value="1"/>
</dbReference>
<evidence type="ECO:0000256" key="5">
    <source>
        <dbReference type="ARBA" id="ARBA00005359"/>
    </source>
</evidence>
<dbReference type="SUPFAM" id="SSF51395">
    <property type="entry name" value="FMN-linked oxidoreductases"/>
    <property type="match status" value="1"/>
</dbReference>
<feature type="domain" description="Dihydroorotate dehydrogenase catalytic" evidence="15">
    <location>
        <begin position="74"/>
        <end position="347"/>
    </location>
</feature>
<evidence type="ECO:0000256" key="4">
    <source>
        <dbReference type="ARBA" id="ARBA00005161"/>
    </source>
</evidence>
<comment type="function">
    <text evidence="2">Catalyzes the conversion of dihydroorotate to orotate with quinone as electron acceptor.</text>
</comment>
<dbReference type="RefSeq" id="WP_184452877.1">
    <property type="nucleotide sequence ID" value="NZ_JACHMK010000001.1"/>
</dbReference>
<evidence type="ECO:0000256" key="9">
    <source>
        <dbReference type="ARBA" id="ARBA00022643"/>
    </source>
</evidence>
<dbReference type="GO" id="GO:0006207">
    <property type="term" value="P:'de novo' pyrimidine nucleobase biosynthetic process"/>
    <property type="evidence" value="ECO:0007669"/>
    <property type="project" value="UniProtKB-UniRule"/>
</dbReference>
<comment type="caution">
    <text evidence="16">The sequence shown here is derived from an EMBL/GenBank/DDBJ whole genome shotgun (WGS) entry which is preliminary data.</text>
</comment>
<evidence type="ECO:0000256" key="7">
    <source>
        <dbReference type="ARBA" id="ARBA00018366"/>
    </source>
</evidence>
<evidence type="ECO:0000256" key="14">
    <source>
        <dbReference type="NCBIfam" id="TIGR01036"/>
    </source>
</evidence>
<dbReference type="EMBL" id="JACHMK010000001">
    <property type="protein sequence ID" value="MBB6334851.1"/>
    <property type="molecule type" value="Genomic_DNA"/>
</dbReference>
<dbReference type="Pfam" id="PF01180">
    <property type="entry name" value="DHO_dh"/>
    <property type="match status" value="1"/>
</dbReference>
<dbReference type="Gene3D" id="3.20.20.70">
    <property type="entry name" value="Aldolase class I"/>
    <property type="match status" value="1"/>
</dbReference>
<evidence type="ECO:0000259" key="15">
    <source>
        <dbReference type="Pfam" id="PF01180"/>
    </source>
</evidence>
<dbReference type="CDD" id="cd04738">
    <property type="entry name" value="DHOD_2_like"/>
    <property type="match status" value="1"/>
</dbReference>
<accession>A0A923IZ00</accession>
<dbReference type="GO" id="GO:0006222">
    <property type="term" value="P:UMP biosynthetic process"/>
    <property type="evidence" value="ECO:0007669"/>
    <property type="project" value="InterPro"/>
</dbReference>
<evidence type="ECO:0000313" key="17">
    <source>
        <dbReference type="Proteomes" id="UP000617426"/>
    </source>
</evidence>
<protein>
    <recommendedName>
        <fullName evidence="7 14">Dihydroorotate dehydrogenase (quinone)</fullName>
        <ecNumber evidence="6 14">1.3.5.2</ecNumber>
    </recommendedName>
</protein>
<keyword evidence="12" id="KW-0472">Membrane</keyword>
<dbReference type="NCBIfam" id="TIGR01036">
    <property type="entry name" value="pyrD_sub2"/>
    <property type="match status" value="1"/>
</dbReference>
<comment type="similarity">
    <text evidence="5">Belongs to the dihydroorotate dehydrogenase family. Type 2 subfamily.</text>
</comment>
<comment type="catalytic activity">
    <reaction evidence="13">
        <text>(S)-dihydroorotate + a quinone = orotate + a quinol</text>
        <dbReference type="Rhea" id="RHEA:30187"/>
        <dbReference type="ChEBI" id="CHEBI:24646"/>
        <dbReference type="ChEBI" id="CHEBI:30839"/>
        <dbReference type="ChEBI" id="CHEBI:30864"/>
        <dbReference type="ChEBI" id="CHEBI:132124"/>
        <dbReference type="EC" id="1.3.5.2"/>
    </reaction>
</comment>
<dbReference type="PIRSF" id="PIRSF000164">
    <property type="entry name" value="DHO_oxidase"/>
    <property type="match status" value="1"/>
</dbReference>
<evidence type="ECO:0000256" key="13">
    <source>
        <dbReference type="ARBA" id="ARBA00048639"/>
    </source>
</evidence>
<dbReference type="AlphaFoldDB" id="A0A923IZ00"/>
<dbReference type="GO" id="GO:0106430">
    <property type="term" value="F:dihydroorotate dehydrogenase (quinone) activity"/>
    <property type="evidence" value="ECO:0007669"/>
    <property type="project" value="UniProtKB-EC"/>
</dbReference>
<dbReference type="InterPro" id="IPR013785">
    <property type="entry name" value="Aldolase_TIM"/>
</dbReference>
<dbReference type="PANTHER" id="PTHR48109">
    <property type="entry name" value="DIHYDROOROTATE DEHYDROGENASE (QUINONE), MITOCHONDRIAL-RELATED"/>
    <property type="match status" value="1"/>
</dbReference>
<dbReference type="PROSITE" id="PS00911">
    <property type="entry name" value="DHODEHASE_1"/>
    <property type="match status" value="1"/>
</dbReference>
<gene>
    <name evidence="16" type="ORF">HD592_001416</name>
</gene>
<comment type="subcellular location">
    <subcellularLocation>
        <location evidence="3">Membrane</location>
    </subcellularLocation>
</comment>
<name>A0A923IZ00_9ACTO</name>
<evidence type="ECO:0000256" key="6">
    <source>
        <dbReference type="ARBA" id="ARBA00012791"/>
    </source>
</evidence>
<evidence type="ECO:0000256" key="2">
    <source>
        <dbReference type="ARBA" id="ARBA00003125"/>
    </source>
</evidence>
<dbReference type="InterPro" id="IPR050074">
    <property type="entry name" value="DHO_dehydrogenase"/>
</dbReference>
<evidence type="ECO:0000256" key="1">
    <source>
        <dbReference type="ARBA" id="ARBA00001917"/>
    </source>
</evidence>
<evidence type="ECO:0000256" key="12">
    <source>
        <dbReference type="ARBA" id="ARBA00023136"/>
    </source>
</evidence>
<keyword evidence="17" id="KW-1185">Reference proteome</keyword>
<dbReference type="PANTHER" id="PTHR48109:SF4">
    <property type="entry name" value="DIHYDROOROTATE DEHYDROGENASE (QUINONE), MITOCHONDRIAL"/>
    <property type="match status" value="1"/>
</dbReference>
<comment type="cofactor">
    <cofactor evidence="1">
        <name>FMN</name>
        <dbReference type="ChEBI" id="CHEBI:58210"/>
    </cofactor>
</comment>
<sequence>MIRAAYSWLFRTLIHRTDPEWAHHAGIRAIGLAGDCALTRRLMRATIGHLDAPDVASMPRKRKVYIGERLVPGRLGLAAGMDKDARAILGLTAMGFGFVEVGTITPKPQPGNDAPRLWRLMDSRGLRNRMGFNNEGADAAAQRLRDLRSTRDGRAAIVGVNIGKNKTTPEERAAGDYEYCATLLAPWADFVVVNVSSPNTPGLRDLQSVEHLRPILLAAQRGCRSSNRDAPLFVKIAPDLADAQILEIVALVKELGLAGVVATNTTIAHDLGDGGVSGAPLRERALEVVRLVAEHLDDEQVLIGTGGVFSADDARAMLAAGADLVEAFTAFVFEGPSWPGEVNRELARGRA</sequence>
<keyword evidence="10" id="KW-0665">Pyrimidine biosynthesis</keyword>
<organism evidence="16 17">
    <name type="scientific">Schaalia hyovaginalis</name>
    <dbReference type="NCBI Taxonomy" id="29316"/>
    <lineage>
        <taxon>Bacteria</taxon>
        <taxon>Bacillati</taxon>
        <taxon>Actinomycetota</taxon>
        <taxon>Actinomycetes</taxon>
        <taxon>Actinomycetales</taxon>
        <taxon>Actinomycetaceae</taxon>
        <taxon>Schaalia</taxon>
    </lineage>
</organism>
<evidence type="ECO:0000313" key="16">
    <source>
        <dbReference type="EMBL" id="MBB6334851.1"/>
    </source>
</evidence>
<evidence type="ECO:0000256" key="10">
    <source>
        <dbReference type="ARBA" id="ARBA00022975"/>
    </source>
</evidence>
<dbReference type="PROSITE" id="PS00912">
    <property type="entry name" value="DHODEHASE_2"/>
    <property type="match status" value="1"/>
</dbReference>
<evidence type="ECO:0000256" key="8">
    <source>
        <dbReference type="ARBA" id="ARBA00022630"/>
    </source>
</evidence>
<evidence type="ECO:0000256" key="11">
    <source>
        <dbReference type="ARBA" id="ARBA00023002"/>
    </source>
</evidence>
<comment type="pathway">
    <text evidence="4">Pyrimidine metabolism; UMP biosynthesis via de novo pathway; orotate from (S)-dihydroorotate (quinone route): step 1/1.</text>
</comment>
<evidence type="ECO:0000256" key="3">
    <source>
        <dbReference type="ARBA" id="ARBA00004370"/>
    </source>
</evidence>
<dbReference type="GO" id="GO:0005737">
    <property type="term" value="C:cytoplasm"/>
    <property type="evidence" value="ECO:0007669"/>
    <property type="project" value="InterPro"/>
</dbReference>
<keyword evidence="9" id="KW-0288">FMN</keyword>
<keyword evidence="8" id="KW-0285">Flavoprotein</keyword>
<dbReference type="InterPro" id="IPR005720">
    <property type="entry name" value="Dihydroorotate_DH_cat"/>
</dbReference>
<dbReference type="InterPro" id="IPR012135">
    <property type="entry name" value="Dihydroorotate_DH_1_2"/>
</dbReference>
<dbReference type="EC" id="1.3.5.2" evidence="6 14"/>
<dbReference type="InterPro" id="IPR001295">
    <property type="entry name" value="Dihydroorotate_DH_CS"/>
</dbReference>
<reference evidence="16" key="1">
    <citation type="submission" date="2020-08" db="EMBL/GenBank/DDBJ databases">
        <title>Sequencing the genomes of 1000 actinobacteria strains.</title>
        <authorList>
            <person name="Klenk H.-P."/>
        </authorList>
    </citation>
    <scope>NUCLEOTIDE SEQUENCE</scope>
    <source>
        <strain evidence="16">DSM 10695</strain>
    </source>
</reference>
<dbReference type="GO" id="GO:0005886">
    <property type="term" value="C:plasma membrane"/>
    <property type="evidence" value="ECO:0007669"/>
    <property type="project" value="TreeGrafter"/>
</dbReference>
<dbReference type="Proteomes" id="UP000617426">
    <property type="component" value="Unassembled WGS sequence"/>
</dbReference>
<keyword evidence="11 16" id="KW-0560">Oxidoreductase</keyword>
<dbReference type="InterPro" id="IPR005719">
    <property type="entry name" value="Dihydroorotate_DH_2"/>
</dbReference>
<proteinExistence type="inferred from homology"/>